<feature type="compositionally biased region" description="Basic and acidic residues" evidence="1">
    <location>
        <begin position="69"/>
        <end position="79"/>
    </location>
</feature>
<name>A0A426XWR3_ENSVE</name>
<evidence type="ECO:0000313" key="3">
    <source>
        <dbReference type="Proteomes" id="UP000287651"/>
    </source>
</evidence>
<evidence type="ECO:0000313" key="2">
    <source>
        <dbReference type="EMBL" id="RRT43949.1"/>
    </source>
</evidence>
<organism evidence="2 3">
    <name type="scientific">Ensete ventricosum</name>
    <name type="common">Abyssinian banana</name>
    <name type="synonym">Musa ensete</name>
    <dbReference type="NCBI Taxonomy" id="4639"/>
    <lineage>
        <taxon>Eukaryota</taxon>
        <taxon>Viridiplantae</taxon>
        <taxon>Streptophyta</taxon>
        <taxon>Embryophyta</taxon>
        <taxon>Tracheophyta</taxon>
        <taxon>Spermatophyta</taxon>
        <taxon>Magnoliopsida</taxon>
        <taxon>Liliopsida</taxon>
        <taxon>Zingiberales</taxon>
        <taxon>Musaceae</taxon>
        <taxon>Ensete</taxon>
    </lineage>
</organism>
<proteinExistence type="predicted"/>
<gene>
    <name evidence="2" type="ORF">B296_00054759</name>
</gene>
<accession>A0A426XWR3</accession>
<dbReference type="Proteomes" id="UP000287651">
    <property type="component" value="Unassembled WGS sequence"/>
</dbReference>
<dbReference type="EMBL" id="AMZH03016803">
    <property type="protein sequence ID" value="RRT43949.1"/>
    <property type="molecule type" value="Genomic_DNA"/>
</dbReference>
<feature type="region of interest" description="Disordered" evidence="1">
    <location>
        <begin position="69"/>
        <end position="96"/>
    </location>
</feature>
<feature type="compositionally biased region" description="Basic residues" evidence="1">
    <location>
        <begin position="166"/>
        <end position="180"/>
    </location>
</feature>
<comment type="caution">
    <text evidence="2">The sequence shown here is derived from an EMBL/GenBank/DDBJ whole genome shotgun (WGS) entry which is preliminary data.</text>
</comment>
<feature type="region of interest" description="Disordered" evidence="1">
    <location>
        <begin position="128"/>
        <end position="180"/>
    </location>
</feature>
<reference evidence="2 3" key="1">
    <citation type="journal article" date="2014" name="Agronomy (Basel)">
        <title>A Draft Genome Sequence for Ensete ventricosum, the Drought-Tolerant Tree Against Hunger.</title>
        <authorList>
            <person name="Harrison J."/>
            <person name="Moore K.A."/>
            <person name="Paszkiewicz K."/>
            <person name="Jones T."/>
            <person name="Grant M."/>
            <person name="Ambacheew D."/>
            <person name="Muzemil S."/>
            <person name="Studholme D.J."/>
        </authorList>
    </citation>
    <scope>NUCLEOTIDE SEQUENCE [LARGE SCALE GENOMIC DNA]</scope>
</reference>
<evidence type="ECO:0000256" key="1">
    <source>
        <dbReference type="SAM" id="MobiDB-lite"/>
    </source>
</evidence>
<sequence length="180" mass="20996">MGGTYWSVRLPVRGPPATGWFGQKSTVGDRFRPSVVDFSRRRPIEEEIDRRRSIEREIDSRRSIEREIDRWRSIEEEKGKKRRKKKKKEERIPRPHAILACLPSPPAGRLCAVAAHDCDRFFSCARRRSVSPRGEKDQDDVDNGRFRPSLPTTERYPPGCGEGEGKRKRKRKKKRENLVS</sequence>
<dbReference type="AlphaFoldDB" id="A0A426XWR3"/>
<protein>
    <submittedName>
        <fullName evidence="2">Uncharacterized protein</fullName>
    </submittedName>
</protein>